<evidence type="ECO:0000256" key="2">
    <source>
        <dbReference type="ARBA" id="ARBA00005891"/>
    </source>
</evidence>
<dbReference type="PANTHER" id="PTHR12049:SF7">
    <property type="entry name" value="PROTEIN ARGININE METHYLTRANSFERASE NDUFAF7, MITOCHONDRIAL"/>
    <property type="match status" value="1"/>
</dbReference>
<comment type="similarity">
    <text evidence="2 7">Belongs to the NDUFAF7 family.</text>
</comment>
<gene>
    <name evidence="8" type="ORF">Agabi119p4_5538</name>
</gene>
<dbReference type="Pfam" id="PF02636">
    <property type="entry name" value="Methyltransf_28"/>
    <property type="match status" value="1"/>
</dbReference>
<evidence type="ECO:0000313" key="9">
    <source>
        <dbReference type="Proteomes" id="UP000629468"/>
    </source>
</evidence>
<dbReference type="InterPro" id="IPR003788">
    <property type="entry name" value="NDUFAF7"/>
</dbReference>
<dbReference type="GO" id="GO:0035243">
    <property type="term" value="F:protein-arginine omega-N symmetric methyltransferase activity"/>
    <property type="evidence" value="ECO:0007669"/>
    <property type="project" value="UniProtKB-EC"/>
</dbReference>
<evidence type="ECO:0000256" key="7">
    <source>
        <dbReference type="RuleBase" id="RU364114"/>
    </source>
</evidence>
<comment type="function">
    <text evidence="7">Arginine methyltransferase involved in the assembly or stability of mitochondrial NADH:ubiquinone oxidoreductase complex (complex I).</text>
</comment>
<dbReference type="InterPro" id="IPR029063">
    <property type="entry name" value="SAM-dependent_MTases_sf"/>
</dbReference>
<name>A0A8H7F1W1_AGABI</name>
<reference evidence="8 9" key="1">
    <citation type="journal article" name="Sci. Rep.">
        <title>Telomere-to-telomere assembled and centromere annotated genomes of the two main subspecies of the button mushroom Agaricus bisporus reveal especially polymorphic chromosome ends.</title>
        <authorList>
            <person name="Sonnenberg A.S.M."/>
            <person name="Sedaghat-Telgerd N."/>
            <person name="Lavrijssen B."/>
            <person name="Ohm R.A."/>
            <person name="Hendrickx P.M."/>
            <person name="Scholtmeijer K."/>
            <person name="Baars J.J.P."/>
            <person name="van Peer A."/>
        </authorList>
    </citation>
    <scope>NUCLEOTIDE SEQUENCE [LARGE SCALE GENOMIC DNA]</scope>
    <source>
        <strain evidence="8 9">H119_p4</strain>
    </source>
</reference>
<evidence type="ECO:0000256" key="4">
    <source>
        <dbReference type="ARBA" id="ARBA00022679"/>
    </source>
</evidence>
<dbReference type="GO" id="GO:0005739">
    <property type="term" value="C:mitochondrion"/>
    <property type="evidence" value="ECO:0007669"/>
    <property type="project" value="UniProtKB-SubCell"/>
</dbReference>
<dbReference type="GO" id="GO:0032981">
    <property type="term" value="P:mitochondrial respiratory chain complex I assembly"/>
    <property type="evidence" value="ECO:0007669"/>
    <property type="project" value="TreeGrafter"/>
</dbReference>
<keyword evidence="5 7" id="KW-0496">Mitochondrion</keyword>
<dbReference type="PANTHER" id="PTHR12049">
    <property type="entry name" value="PROTEIN ARGININE METHYLTRANSFERASE NDUFAF7, MITOCHONDRIAL"/>
    <property type="match status" value="1"/>
</dbReference>
<keyword evidence="3 7" id="KW-0489">Methyltransferase</keyword>
<accession>A0A8H7F1W1</accession>
<comment type="catalytic activity">
    <reaction evidence="6 7">
        <text>L-arginyl-[protein] + 2 S-adenosyl-L-methionine = N(omega),N(omega)'-dimethyl-L-arginyl-[protein] + 2 S-adenosyl-L-homocysteine + 2 H(+)</text>
        <dbReference type="Rhea" id="RHEA:48108"/>
        <dbReference type="Rhea" id="RHEA-COMP:10532"/>
        <dbReference type="Rhea" id="RHEA-COMP:11992"/>
        <dbReference type="ChEBI" id="CHEBI:15378"/>
        <dbReference type="ChEBI" id="CHEBI:29965"/>
        <dbReference type="ChEBI" id="CHEBI:57856"/>
        <dbReference type="ChEBI" id="CHEBI:59789"/>
        <dbReference type="ChEBI" id="CHEBI:88221"/>
        <dbReference type="EC" id="2.1.1.320"/>
    </reaction>
</comment>
<comment type="subcellular location">
    <subcellularLocation>
        <location evidence="1 7">Mitochondrion</location>
    </subcellularLocation>
</comment>
<organism evidence="8 9">
    <name type="scientific">Agaricus bisporus var. burnettii</name>
    <dbReference type="NCBI Taxonomy" id="192524"/>
    <lineage>
        <taxon>Eukaryota</taxon>
        <taxon>Fungi</taxon>
        <taxon>Dikarya</taxon>
        <taxon>Basidiomycota</taxon>
        <taxon>Agaricomycotina</taxon>
        <taxon>Agaricomycetes</taxon>
        <taxon>Agaricomycetidae</taxon>
        <taxon>Agaricales</taxon>
        <taxon>Agaricineae</taxon>
        <taxon>Agaricaceae</taxon>
        <taxon>Agaricus</taxon>
    </lineage>
</organism>
<evidence type="ECO:0000256" key="6">
    <source>
        <dbReference type="ARBA" id="ARBA00048612"/>
    </source>
</evidence>
<dbReference type="InterPro" id="IPR038375">
    <property type="entry name" value="NDUFAF7_sf"/>
</dbReference>
<dbReference type="Gene3D" id="3.40.50.12710">
    <property type="match status" value="1"/>
</dbReference>
<dbReference type="SUPFAM" id="SSF53335">
    <property type="entry name" value="S-adenosyl-L-methionine-dependent methyltransferases"/>
    <property type="match status" value="1"/>
</dbReference>
<evidence type="ECO:0000256" key="1">
    <source>
        <dbReference type="ARBA" id="ARBA00004173"/>
    </source>
</evidence>
<keyword evidence="4 7" id="KW-0808">Transferase</keyword>
<proteinExistence type="inferred from homology"/>
<dbReference type="Proteomes" id="UP000629468">
    <property type="component" value="Unassembled WGS sequence"/>
</dbReference>
<dbReference type="EMBL" id="JABXXO010000007">
    <property type="protein sequence ID" value="KAF7773371.1"/>
    <property type="molecule type" value="Genomic_DNA"/>
</dbReference>
<evidence type="ECO:0000313" key="8">
    <source>
        <dbReference type="EMBL" id="KAF7773371.1"/>
    </source>
</evidence>
<comment type="caution">
    <text evidence="8">The sequence shown here is derived from an EMBL/GenBank/DDBJ whole genome shotgun (WGS) entry which is preliminary data.</text>
</comment>
<dbReference type="EC" id="2.1.1.320" evidence="7"/>
<sequence length="462" mass="51072">MSLVRLCSRPFTSLPRTLRSRRWQSNSPTPIQKIIHDNIKSTGPLSLAAYMQLCLSHPTHGYYMNASNPVFGSQGDFITSPEITQVFGELIGIWLLSQWANSGCPSDIRLVELGPGRGTLMDDIVRVISQLRPSNIPLNIHLVETSPALRAIQEQKLASSPKRTVKLHFHHSISDVPHNPSQYTMFVAHEFFDALPIHLLQRKETGWHEVMIDTERDSYSTSGSSQTTAVNSGTRPLLRRVLSPSPTAASTVLGLSSPRFSSLPIGSFIEVSPAAFRIARQVAQLVSGTTEPEPLIQHNHKHDVAPNTDESVGGCGLIIDYGGDQVYGDSFRAFRQHKLVDVFHRPGECDLTANVDFAYLKEAMSDLVTPHGPVSQRTFLDRMGISLRADALARSAPSEERRAAIRDSAKRITDSLGMGEEYKVLGMTSIDKRDGLVGAGVWPFEVKEEKMFENCVHVKGKE</sequence>
<dbReference type="GO" id="GO:0032259">
    <property type="term" value="P:methylation"/>
    <property type="evidence" value="ECO:0007669"/>
    <property type="project" value="UniProtKB-KW"/>
</dbReference>
<dbReference type="AlphaFoldDB" id="A0A8H7F1W1"/>
<evidence type="ECO:0000256" key="3">
    <source>
        <dbReference type="ARBA" id="ARBA00022603"/>
    </source>
</evidence>
<protein>
    <recommendedName>
        <fullName evidence="7">Protein arginine methyltransferase NDUFAF7</fullName>
        <ecNumber evidence="7">2.1.1.320</ecNumber>
    </recommendedName>
</protein>
<dbReference type="OMA" id="YYHPQRN"/>
<evidence type="ECO:0000256" key="5">
    <source>
        <dbReference type="ARBA" id="ARBA00023128"/>
    </source>
</evidence>